<organism evidence="1 2">
    <name type="scientific">Citrobacter koseri (strain ATCC BAA-895 / CDC 4225-83 / SGSC4696)</name>
    <dbReference type="NCBI Taxonomy" id="290338"/>
    <lineage>
        <taxon>Bacteria</taxon>
        <taxon>Pseudomonadati</taxon>
        <taxon>Pseudomonadota</taxon>
        <taxon>Gammaproteobacteria</taxon>
        <taxon>Enterobacterales</taxon>
        <taxon>Enterobacteriaceae</taxon>
        <taxon>Citrobacter</taxon>
    </lineage>
</organism>
<gene>
    <name evidence="1" type="ordered locus">CKO_05050</name>
</gene>
<dbReference type="KEGG" id="cko:CKO_05050"/>
<protein>
    <submittedName>
        <fullName evidence="1">Uncharacterized protein</fullName>
    </submittedName>
</protein>
<reference evidence="1 2" key="1">
    <citation type="submission" date="2007-08" db="EMBL/GenBank/DDBJ databases">
        <authorList>
            <consortium name="The Citrobacter koseri Genome Sequencing Project"/>
            <person name="McClelland M."/>
            <person name="Sanderson E.K."/>
            <person name="Porwollik S."/>
            <person name="Spieth J."/>
            <person name="Clifton W.S."/>
            <person name="Latreille P."/>
            <person name="Courtney L."/>
            <person name="Wang C."/>
            <person name="Pepin K."/>
            <person name="Bhonagiri V."/>
            <person name="Nash W."/>
            <person name="Johnson M."/>
            <person name="Thiruvilangam P."/>
            <person name="Wilson R."/>
        </authorList>
    </citation>
    <scope>NUCLEOTIDE SEQUENCE [LARGE SCALE GENOMIC DNA]</scope>
    <source>
        <strain evidence="2">ATCC BAA-895 / CDC 4225-83 / SGSC4696</strain>
    </source>
</reference>
<sequence length="76" mass="9163">MALCLSDRQKQCLQCVDRIRRLRRHPAKLRQDLLIPLYFLLAKRTRHETHRQLYQPFCAKDFGFIAGKGHHFRICE</sequence>
<accession>A8ARH9</accession>
<dbReference type="EMBL" id="CP000822">
    <property type="protein sequence ID" value="ABV16093.1"/>
    <property type="molecule type" value="Genomic_DNA"/>
</dbReference>
<evidence type="ECO:0000313" key="1">
    <source>
        <dbReference type="EMBL" id="ABV16093.1"/>
    </source>
</evidence>
<keyword evidence="2" id="KW-1185">Reference proteome</keyword>
<evidence type="ECO:0000313" key="2">
    <source>
        <dbReference type="Proteomes" id="UP000008148"/>
    </source>
</evidence>
<dbReference type="HOGENOM" id="CLU_2647971_0_0_6"/>
<proteinExistence type="predicted"/>
<dbReference type="AlphaFoldDB" id="A8ARH9"/>
<dbReference type="Proteomes" id="UP000008148">
    <property type="component" value="Chromosome"/>
</dbReference>
<name>A8ARH9_CITK8</name>